<evidence type="ECO:0000256" key="1">
    <source>
        <dbReference type="SAM" id="Phobius"/>
    </source>
</evidence>
<keyword evidence="3" id="KW-1185">Reference proteome</keyword>
<keyword evidence="1" id="KW-1133">Transmembrane helix</keyword>
<proteinExistence type="predicted"/>
<dbReference type="Proteomes" id="UP000298030">
    <property type="component" value="Unassembled WGS sequence"/>
</dbReference>
<sequence>MTRVKGRLLALHPSVGMISITFTLSGPLVISRSRLELKRRNQLRLQVKYEERTNLDNPDRRPQSAG</sequence>
<reference evidence="2 3" key="1">
    <citation type="journal article" date="2019" name="Nat. Ecol. Evol.">
        <title>Megaphylogeny resolves global patterns of mushroom evolution.</title>
        <authorList>
            <person name="Varga T."/>
            <person name="Krizsan K."/>
            <person name="Foldi C."/>
            <person name="Dima B."/>
            <person name="Sanchez-Garcia M."/>
            <person name="Sanchez-Ramirez S."/>
            <person name="Szollosi G.J."/>
            <person name="Szarkandi J.G."/>
            <person name="Papp V."/>
            <person name="Albert L."/>
            <person name="Andreopoulos W."/>
            <person name="Angelini C."/>
            <person name="Antonin V."/>
            <person name="Barry K.W."/>
            <person name="Bougher N.L."/>
            <person name="Buchanan P."/>
            <person name="Buyck B."/>
            <person name="Bense V."/>
            <person name="Catcheside P."/>
            <person name="Chovatia M."/>
            <person name="Cooper J."/>
            <person name="Damon W."/>
            <person name="Desjardin D."/>
            <person name="Finy P."/>
            <person name="Geml J."/>
            <person name="Haridas S."/>
            <person name="Hughes K."/>
            <person name="Justo A."/>
            <person name="Karasinski D."/>
            <person name="Kautmanova I."/>
            <person name="Kiss B."/>
            <person name="Kocsube S."/>
            <person name="Kotiranta H."/>
            <person name="LaButti K.M."/>
            <person name="Lechner B.E."/>
            <person name="Liimatainen K."/>
            <person name="Lipzen A."/>
            <person name="Lukacs Z."/>
            <person name="Mihaltcheva S."/>
            <person name="Morgado L.N."/>
            <person name="Niskanen T."/>
            <person name="Noordeloos M.E."/>
            <person name="Ohm R.A."/>
            <person name="Ortiz-Santana B."/>
            <person name="Ovrebo C."/>
            <person name="Racz N."/>
            <person name="Riley R."/>
            <person name="Savchenko A."/>
            <person name="Shiryaev A."/>
            <person name="Soop K."/>
            <person name="Spirin V."/>
            <person name="Szebenyi C."/>
            <person name="Tomsovsky M."/>
            <person name="Tulloss R.E."/>
            <person name="Uehling J."/>
            <person name="Grigoriev I.V."/>
            <person name="Vagvolgyi C."/>
            <person name="Papp T."/>
            <person name="Martin F.M."/>
            <person name="Miettinen O."/>
            <person name="Hibbett D.S."/>
            <person name="Nagy L.G."/>
        </authorList>
    </citation>
    <scope>NUCLEOTIDE SEQUENCE [LARGE SCALE GENOMIC DNA]</scope>
    <source>
        <strain evidence="2 3">FP101781</strain>
    </source>
</reference>
<dbReference type="EMBL" id="QPFP01000032">
    <property type="protein sequence ID" value="TEB28484.1"/>
    <property type="molecule type" value="Genomic_DNA"/>
</dbReference>
<organism evidence="2 3">
    <name type="scientific">Coprinellus micaceus</name>
    <name type="common">Glistening ink-cap mushroom</name>
    <name type="synonym">Coprinus micaceus</name>
    <dbReference type="NCBI Taxonomy" id="71717"/>
    <lineage>
        <taxon>Eukaryota</taxon>
        <taxon>Fungi</taxon>
        <taxon>Dikarya</taxon>
        <taxon>Basidiomycota</taxon>
        <taxon>Agaricomycotina</taxon>
        <taxon>Agaricomycetes</taxon>
        <taxon>Agaricomycetidae</taxon>
        <taxon>Agaricales</taxon>
        <taxon>Agaricineae</taxon>
        <taxon>Psathyrellaceae</taxon>
        <taxon>Coprinellus</taxon>
    </lineage>
</organism>
<gene>
    <name evidence="2" type="ORF">FA13DRAFT_1735624</name>
</gene>
<name>A0A4Y7T3D8_COPMI</name>
<evidence type="ECO:0000313" key="2">
    <source>
        <dbReference type="EMBL" id="TEB28484.1"/>
    </source>
</evidence>
<dbReference type="AlphaFoldDB" id="A0A4Y7T3D8"/>
<protein>
    <submittedName>
        <fullName evidence="2">Uncharacterized protein</fullName>
    </submittedName>
</protein>
<evidence type="ECO:0000313" key="3">
    <source>
        <dbReference type="Proteomes" id="UP000298030"/>
    </source>
</evidence>
<comment type="caution">
    <text evidence="2">The sequence shown here is derived from an EMBL/GenBank/DDBJ whole genome shotgun (WGS) entry which is preliminary data.</text>
</comment>
<feature type="transmembrane region" description="Helical" evidence="1">
    <location>
        <begin position="12"/>
        <end position="30"/>
    </location>
</feature>
<keyword evidence="1" id="KW-0472">Membrane</keyword>
<accession>A0A4Y7T3D8</accession>
<keyword evidence="1" id="KW-0812">Transmembrane</keyword>